<reference evidence="2 3" key="1">
    <citation type="submission" date="2016-12" db="EMBL/GenBank/DDBJ databases">
        <authorList>
            <person name="Song W.-J."/>
            <person name="Kurnit D.M."/>
        </authorList>
    </citation>
    <scope>NUCLEOTIDE SEQUENCE [LARGE SCALE GENOMIC DNA]</scope>
    <source>
        <strain evidence="2 3">175</strain>
    </source>
</reference>
<dbReference type="InterPro" id="IPR011335">
    <property type="entry name" value="Restrct_endonuc-II-like"/>
</dbReference>
<sequence length="194" mass="21729">MSAVLAEKLYSPEEYLALERTAEYKSEYAAGYIYAMTGVSRAHSLINSNISRSLGNQLVDRPCEVHIADMRVKPAQARSYRYPDIAVVCGPAQFEDGQGDTLLNPTVIVEILSPSTESNDRGRKFAEYQRIESLREYLLVAQEEPRIERYARRDEGWLLTVAEGLEAQVALDAIGCVLDLGEVYRRVLEEPPAA</sequence>
<keyword evidence="2" id="KW-0540">Nuclease</keyword>
<protein>
    <submittedName>
        <fullName evidence="2">Endonuclease, Uma2 family (Restriction endonuclease fold)</fullName>
    </submittedName>
</protein>
<dbReference type="EMBL" id="FXAM01000001">
    <property type="protein sequence ID" value="SMF96312.1"/>
    <property type="molecule type" value="Genomic_DNA"/>
</dbReference>
<keyword evidence="2" id="KW-0378">Hydrolase</keyword>
<dbReference type="CDD" id="cd06260">
    <property type="entry name" value="DUF820-like"/>
    <property type="match status" value="1"/>
</dbReference>
<dbReference type="PANTHER" id="PTHR36558">
    <property type="entry name" value="GLR1098 PROTEIN"/>
    <property type="match status" value="1"/>
</dbReference>
<dbReference type="SUPFAM" id="SSF52980">
    <property type="entry name" value="Restriction endonuclease-like"/>
    <property type="match status" value="1"/>
</dbReference>
<dbReference type="PANTHER" id="PTHR36558:SF1">
    <property type="entry name" value="RESTRICTION ENDONUCLEASE DOMAIN-CONTAINING PROTEIN-RELATED"/>
    <property type="match status" value="1"/>
</dbReference>
<dbReference type="GO" id="GO:0004519">
    <property type="term" value="F:endonuclease activity"/>
    <property type="evidence" value="ECO:0007669"/>
    <property type="project" value="UniProtKB-KW"/>
</dbReference>
<gene>
    <name evidence="2" type="ORF">SAMN02949497_3706</name>
</gene>
<evidence type="ECO:0000313" key="3">
    <source>
        <dbReference type="Proteomes" id="UP000192923"/>
    </source>
</evidence>
<dbReference type="Proteomes" id="UP000192923">
    <property type="component" value="Unassembled WGS sequence"/>
</dbReference>
<accession>A0A1Y6D719</accession>
<evidence type="ECO:0000313" key="2">
    <source>
        <dbReference type="EMBL" id="SMF96312.1"/>
    </source>
</evidence>
<organism evidence="2 3">
    <name type="scientific">Methylomagnum ishizawai</name>
    <dbReference type="NCBI Taxonomy" id="1760988"/>
    <lineage>
        <taxon>Bacteria</taxon>
        <taxon>Pseudomonadati</taxon>
        <taxon>Pseudomonadota</taxon>
        <taxon>Gammaproteobacteria</taxon>
        <taxon>Methylococcales</taxon>
        <taxon>Methylococcaceae</taxon>
        <taxon>Methylomagnum</taxon>
    </lineage>
</organism>
<dbReference type="AlphaFoldDB" id="A0A1Y6D719"/>
<evidence type="ECO:0000259" key="1">
    <source>
        <dbReference type="Pfam" id="PF05685"/>
    </source>
</evidence>
<dbReference type="OrthoDB" id="26750at2"/>
<feature type="domain" description="Putative restriction endonuclease" evidence="1">
    <location>
        <begin position="12"/>
        <end position="174"/>
    </location>
</feature>
<proteinExistence type="predicted"/>
<dbReference type="InterPro" id="IPR008538">
    <property type="entry name" value="Uma2"/>
</dbReference>
<keyword evidence="3" id="KW-1185">Reference proteome</keyword>
<dbReference type="STRING" id="1760988.SAMN02949497_3706"/>
<dbReference type="Gene3D" id="3.90.1570.10">
    <property type="entry name" value="tt1808, chain A"/>
    <property type="match status" value="1"/>
</dbReference>
<keyword evidence="2" id="KW-0255">Endonuclease</keyword>
<dbReference type="InterPro" id="IPR012296">
    <property type="entry name" value="Nuclease_put_TT1808"/>
</dbReference>
<name>A0A1Y6D719_9GAMM</name>
<dbReference type="RefSeq" id="WP_085215210.1">
    <property type="nucleotide sequence ID" value="NZ_FXAM01000001.1"/>
</dbReference>
<dbReference type="Pfam" id="PF05685">
    <property type="entry name" value="Uma2"/>
    <property type="match status" value="1"/>
</dbReference>